<evidence type="ECO:0000256" key="14">
    <source>
        <dbReference type="ARBA" id="ARBA00023157"/>
    </source>
</evidence>
<reference evidence="21 22" key="1">
    <citation type="submission" date="2022-05" db="EMBL/GenBank/DDBJ databases">
        <authorList>
            <consortium name="Genoscope - CEA"/>
            <person name="William W."/>
        </authorList>
    </citation>
    <scope>NUCLEOTIDE SEQUENCE [LARGE SCALE GENOMIC DNA]</scope>
</reference>
<keyword evidence="3" id="KW-0597">Phosphoprotein</keyword>
<keyword evidence="4" id="KW-0808">Transferase</keyword>
<evidence type="ECO:0000256" key="12">
    <source>
        <dbReference type="ARBA" id="ARBA00023136"/>
    </source>
</evidence>
<dbReference type="Pfam" id="PF07679">
    <property type="entry name" value="I-set"/>
    <property type="match status" value="1"/>
</dbReference>
<dbReference type="Proteomes" id="UP001159428">
    <property type="component" value="Unassembled WGS sequence"/>
</dbReference>
<evidence type="ECO:0000256" key="13">
    <source>
        <dbReference type="ARBA" id="ARBA00023137"/>
    </source>
</evidence>
<keyword evidence="9" id="KW-0418">Kinase</keyword>
<sequence>MILSALLFKAILVAVLSFLDNWHADACSVPYIREKEGNEVKVIKVTGGEDVKLTCQTRTADQTSKPRYYWLKDNQTLSPSSHQRLRLKLYRYLEIKRAKKEDTGLYTCVAVNDCGKNPFTMHLFVGSPTLDPNKITVGVKTDEIAFAHDVRAMKPFQCHHTNVTLKEIQSTLYSQNTVINVTWLHSVTLQSINPCRKQQYGSISIKQSCPLDYQYKGWLPGSCREVQRSNAVAVLCFTAAPRFTVPQSKMRRNLLAVPVGHSVRLDCSADGNPRPTVKWYKDGKLFKERKLYSSRWTTLLSLKDLVPSDTGSYMCNVSNSYGWINHTYKVDVHERARAEPVVLPMENVTVYRGENASLTCKALSDSMPHFEWLRWFPVRSNGSANSSVNGSIESPHYEIVNEGETDQHVIVPPSSGKKFDFHGVKLTLLNVTKRDEGKYTCMVRNAVGYAAEHAYIIVQNIDEGKPTEPQKTESTTDGFTVSLTSISSESEAVAKTSMGWTDSIRYPAAVIAVSVGVVVMLIIASGLCYWQVKKGRASSSATMKSRHNIGSLQAKYVVQSNEYVIVPDLKGLGNDFGTN</sequence>
<evidence type="ECO:0000256" key="4">
    <source>
        <dbReference type="ARBA" id="ARBA00022679"/>
    </source>
</evidence>
<dbReference type="InterPro" id="IPR003599">
    <property type="entry name" value="Ig_sub"/>
</dbReference>
<evidence type="ECO:0000256" key="11">
    <source>
        <dbReference type="ARBA" id="ARBA00022989"/>
    </source>
</evidence>
<evidence type="ECO:0000256" key="10">
    <source>
        <dbReference type="ARBA" id="ARBA00022840"/>
    </source>
</evidence>
<dbReference type="GO" id="GO:0017134">
    <property type="term" value="F:fibroblast growth factor binding"/>
    <property type="evidence" value="ECO:0007669"/>
    <property type="project" value="TreeGrafter"/>
</dbReference>
<evidence type="ECO:0000259" key="20">
    <source>
        <dbReference type="PROSITE" id="PS50835"/>
    </source>
</evidence>
<keyword evidence="13" id="KW-0829">Tyrosine-protein kinase</keyword>
<dbReference type="InterPro" id="IPR007110">
    <property type="entry name" value="Ig-like_dom"/>
</dbReference>
<dbReference type="SMART" id="SM00409">
    <property type="entry name" value="IG"/>
    <property type="match status" value="3"/>
</dbReference>
<dbReference type="InterPro" id="IPR013106">
    <property type="entry name" value="Ig_V-set"/>
</dbReference>
<evidence type="ECO:0000256" key="15">
    <source>
        <dbReference type="ARBA" id="ARBA00023170"/>
    </source>
</evidence>
<dbReference type="PANTHER" id="PTHR19890">
    <property type="entry name" value="FIBROBLAST GROWTH FACTOR RECEPTOR"/>
    <property type="match status" value="1"/>
</dbReference>
<dbReference type="EC" id="2.7.10.1" evidence="2"/>
<dbReference type="InterPro" id="IPR013783">
    <property type="entry name" value="Ig-like_fold"/>
</dbReference>
<dbReference type="SMART" id="SM00408">
    <property type="entry name" value="IGc2"/>
    <property type="match status" value="3"/>
</dbReference>
<evidence type="ECO:0000313" key="22">
    <source>
        <dbReference type="Proteomes" id="UP001159428"/>
    </source>
</evidence>
<proteinExistence type="predicted"/>
<feature type="domain" description="Ig-like" evidence="20">
    <location>
        <begin position="340"/>
        <end position="457"/>
    </location>
</feature>
<evidence type="ECO:0000256" key="9">
    <source>
        <dbReference type="ARBA" id="ARBA00022777"/>
    </source>
</evidence>
<dbReference type="InterPro" id="IPR013098">
    <property type="entry name" value="Ig_I-set"/>
</dbReference>
<dbReference type="EMBL" id="CALNXJ010000019">
    <property type="protein sequence ID" value="CAH3123346.1"/>
    <property type="molecule type" value="Genomic_DNA"/>
</dbReference>
<feature type="transmembrane region" description="Helical" evidence="18">
    <location>
        <begin position="506"/>
        <end position="530"/>
    </location>
</feature>
<evidence type="ECO:0000256" key="1">
    <source>
        <dbReference type="ARBA" id="ARBA00004167"/>
    </source>
</evidence>
<evidence type="ECO:0000256" key="6">
    <source>
        <dbReference type="ARBA" id="ARBA00022729"/>
    </source>
</evidence>
<protein>
    <recommendedName>
        <fullName evidence="2">receptor protein-tyrosine kinase</fullName>
        <ecNumber evidence="2">2.7.10.1</ecNumber>
    </recommendedName>
</protein>
<feature type="signal peptide" evidence="19">
    <location>
        <begin position="1"/>
        <end position="26"/>
    </location>
</feature>
<dbReference type="FunFam" id="2.60.40.10:FF:000032">
    <property type="entry name" value="palladin isoform X1"/>
    <property type="match status" value="1"/>
</dbReference>
<dbReference type="GO" id="GO:0005886">
    <property type="term" value="C:plasma membrane"/>
    <property type="evidence" value="ECO:0007669"/>
    <property type="project" value="TreeGrafter"/>
</dbReference>
<evidence type="ECO:0000256" key="19">
    <source>
        <dbReference type="SAM" id="SignalP"/>
    </source>
</evidence>
<keyword evidence="5 18" id="KW-0812">Transmembrane</keyword>
<evidence type="ECO:0000256" key="7">
    <source>
        <dbReference type="ARBA" id="ARBA00022737"/>
    </source>
</evidence>
<feature type="domain" description="Ig-like" evidence="20">
    <location>
        <begin position="241"/>
        <end position="331"/>
    </location>
</feature>
<dbReference type="Gene3D" id="2.60.40.10">
    <property type="entry name" value="Immunoglobulins"/>
    <property type="match status" value="3"/>
</dbReference>
<dbReference type="CDD" id="cd00096">
    <property type="entry name" value="Ig"/>
    <property type="match status" value="1"/>
</dbReference>
<dbReference type="FunFam" id="2.60.40.10:FF:000020">
    <property type="entry name" value="Fibroblast growth factor receptor"/>
    <property type="match status" value="1"/>
</dbReference>
<evidence type="ECO:0000256" key="16">
    <source>
        <dbReference type="ARBA" id="ARBA00023180"/>
    </source>
</evidence>
<keyword evidence="12 18" id="KW-0472">Membrane</keyword>
<evidence type="ECO:0000256" key="2">
    <source>
        <dbReference type="ARBA" id="ARBA00011902"/>
    </source>
</evidence>
<dbReference type="Pfam" id="PF13927">
    <property type="entry name" value="Ig_3"/>
    <property type="match status" value="2"/>
</dbReference>
<keyword evidence="6 19" id="KW-0732">Signal</keyword>
<dbReference type="PROSITE" id="PS50835">
    <property type="entry name" value="IG_LIKE"/>
    <property type="match status" value="3"/>
</dbReference>
<comment type="caution">
    <text evidence="21">The sequence shown here is derived from an EMBL/GenBank/DDBJ whole genome shotgun (WGS) entry which is preliminary data.</text>
</comment>
<keyword evidence="7" id="KW-0677">Repeat</keyword>
<keyword evidence="15" id="KW-0675">Receptor</keyword>
<name>A0AAU9WRP2_9CNID</name>
<evidence type="ECO:0000256" key="17">
    <source>
        <dbReference type="ARBA" id="ARBA00023319"/>
    </source>
</evidence>
<feature type="domain" description="Ig-like" evidence="20">
    <location>
        <begin position="30"/>
        <end position="112"/>
    </location>
</feature>
<keyword evidence="11 18" id="KW-1133">Transmembrane helix</keyword>
<dbReference type="GO" id="GO:0005524">
    <property type="term" value="F:ATP binding"/>
    <property type="evidence" value="ECO:0007669"/>
    <property type="project" value="UniProtKB-KW"/>
</dbReference>
<keyword evidence="17" id="KW-0393">Immunoglobulin domain</keyword>
<dbReference type="FunFam" id="2.60.40.10:FF:000016">
    <property type="entry name" value="Fibroblast growth factor receptor"/>
    <property type="match status" value="1"/>
</dbReference>
<dbReference type="PANTHER" id="PTHR19890:SF10">
    <property type="entry name" value="FIBROBLAST GROWTH FACTOR RECEPTOR-LIKE 1"/>
    <property type="match status" value="1"/>
</dbReference>
<keyword evidence="16" id="KW-0325">Glycoprotein</keyword>
<dbReference type="InterPro" id="IPR003598">
    <property type="entry name" value="Ig_sub2"/>
</dbReference>
<keyword evidence="14" id="KW-1015">Disulfide bond</keyword>
<dbReference type="InterPro" id="IPR052615">
    <property type="entry name" value="FGFRL"/>
</dbReference>
<dbReference type="SMART" id="SM00406">
    <property type="entry name" value="IGv"/>
    <property type="match status" value="3"/>
</dbReference>
<evidence type="ECO:0000256" key="8">
    <source>
        <dbReference type="ARBA" id="ARBA00022741"/>
    </source>
</evidence>
<keyword evidence="10" id="KW-0067">ATP-binding</keyword>
<keyword evidence="8" id="KW-0547">Nucleotide-binding</keyword>
<evidence type="ECO:0000256" key="18">
    <source>
        <dbReference type="SAM" id="Phobius"/>
    </source>
</evidence>
<evidence type="ECO:0000313" key="21">
    <source>
        <dbReference type="EMBL" id="CAH3123346.1"/>
    </source>
</evidence>
<comment type="subcellular location">
    <subcellularLocation>
        <location evidence="1">Membrane</location>
        <topology evidence="1">Single-pass membrane protein</topology>
    </subcellularLocation>
</comment>
<evidence type="ECO:0000256" key="5">
    <source>
        <dbReference type="ARBA" id="ARBA00022692"/>
    </source>
</evidence>
<dbReference type="GO" id="GO:0005007">
    <property type="term" value="F:fibroblast growth factor receptor activity"/>
    <property type="evidence" value="ECO:0007669"/>
    <property type="project" value="TreeGrafter"/>
</dbReference>
<dbReference type="SUPFAM" id="SSF48726">
    <property type="entry name" value="Immunoglobulin"/>
    <property type="match status" value="3"/>
</dbReference>
<gene>
    <name evidence="21" type="ORF">PMEA_00009587</name>
</gene>
<feature type="chain" id="PRO_5043684327" description="receptor protein-tyrosine kinase" evidence="19">
    <location>
        <begin position="27"/>
        <end position="579"/>
    </location>
</feature>
<dbReference type="AlphaFoldDB" id="A0AAU9WRP2"/>
<evidence type="ECO:0000256" key="3">
    <source>
        <dbReference type="ARBA" id="ARBA00022553"/>
    </source>
</evidence>
<organism evidence="21 22">
    <name type="scientific">Pocillopora meandrina</name>
    <dbReference type="NCBI Taxonomy" id="46732"/>
    <lineage>
        <taxon>Eukaryota</taxon>
        <taxon>Metazoa</taxon>
        <taxon>Cnidaria</taxon>
        <taxon>Anthozoa</taxon>
        <taxon>Hexacorallia</taxon>
        <taxon>Scleractinia</taxon>
        <taxon>Astrocoeniina</taxon>
        <taxon>Pocilloporidae</taxon>
        <taxon>Pocillopora</taxon>
    </lineage>
</organism>
<keyword evidence="22" id="KW-1185">Reference proteome</keyword>
<dbReference type="InterPro" id="IPR036179">
    <property type="entry name" value="Ig-like_dom_sf"/>
</dbReference>
<accession>A0AAU9WRP2</accession>